<reference evidence="8" key="1">
    <citation type="submission" date="2012-07" db="EMBL/GenBank/DDBJ databases">
        <title>Genome of the Chinese tree shrew, a rising model animal genetically related to primates.</title>
        <authorList>
            <person name="Zhang G."/>
            <person name="Fan Y."/>
            <person name="Yao Y."/>
            <person name="Huang Z."/>
        </authorList>
    </citation>
    <scope>NUCLEOTIDE SEQUENCE [LARGE SCALE GENOMIC DNA]</scope>
</reference>
<dbReference type="InParanoid" id="L8Y236"/>
<dbReference type="PRINTS" id="PR01504">
    <property type="entry name" value="PNCREATITSAP"/>
</dbReference>
<evidence type="ECO:0000256" key="3">
    <source>
        <dbReference type="ARBA" id="ARBA00022734"/>
    </source>
</evidence>
<dbReference type="eggNOG" id="KOG4297">
    <property type="taxonomic scope" value="Eukaryota"/>
</dbReference>
<dbReference type="InterPro" id="IPR016187">
    <property type="entry name" value="CTDL_fold"/>
</dbReference>
<dbReference type="GO" id="GO:0030246">
    <property type="term" value="F:carbohydrate binding"/>
    <property type="evidence" value="ECO:0007669"/>
    <property type="project" value="UniProtKB-KW"/>
</dbReference>
<comment type="subcellular location">
    <subcellularLocation>
        <location evidence="1">Secreted</location>
    </subcellularLocation>
</comment>
<evidence type="ECO:0000313" key="8">
    <source>
        <dbReference type="Proteomes" id="UP000011518"/>
    </source>
</evidence>
<keyword evidence="2" id="KW-0964">Secreted</keyword>
<evidence type="ECO:0000259" key="6">
    <source>
        <dbReference type="PROSITE" id="PS50041"/>
    </source>
</evidence>
<dbReference type="InterPro" id="IPR018378">
    <property type="entry name" value="C-type_lectin_CS"/>
</dbReference>
<dbReference type="Proteomes" id="UP000011518">
    <property type="component" value="Unassembled WGS sequence"/>
</dbReference>
<feature type="chain" id="PRO_5003998045" evidence="5">
    <location>
        <begin position="27"/>
        <end position="338"/>
    </location>
</feature>
<evidence type="ECO:0000256" key="2">
    <source>
        <dbReference type="ARBA" id="ARBA00022525"/>
    </source>
</evidence>
<dbReference type="InterPro" id="IPR050111">
    <property type="entry name" value="C-type_lectin/snaclec_domain"/>
</dbReference>
<dbReference type="PROSITE" id="PS00615">
    <property type="entry name" value="C_TYPE_LECTIN_1"/>
    <property type="match status" value="1"/>
</dbReference>
<gene>
    <name evidence="7" type="ORF">TREES_T100021328</name>
</gene>
<dbReference type="Gene3D" id="3.10.100.10">
    <property type="entry name" value="Mannose-Binding Protein A, subunit A"/>
    <property type="match status" value="2"/>
</dbReference>
<name>L8Y236_TUPCH</name>
<dbReference type="CDD" id="cd03594">
    <property type="entry name" value="CLECT_REG-1_like"/>
    <property type="match status" value="1"/>
</dbReference>
<dbReference type="STRING" id="246437.L8Y236"/>
<protein>
    <submittedName>
        <fullName evidence="7">Regenerating islet-derived protein 3-gamma</fullName>
    </submittedName>
</protein>
<organism evidence="7 8">
    <name type="scientific">Tupaia chinensis</name>
    <name type="common">Chinese tree shrew</name>
    <name type="synonym">Tupaia belangeri chinensis</name>
    <dbReference type="NCBI Taxonomy" id="246437"/>
    <lineage>
        <taxon>Eukaryota</taxon>
        <taxon>Metazoa</taxon>
        <taxon>Chordata</taxon>
        <taxon>Craniata</taxon>
        <taxon>Vertebrata</taxon>
        <taxon>Euteleostomi</taxon>
        <taxon>Mammalia</taxon>
        <taxon>Eutheria</taxon>
        <taxon>Euarchontoglires</taxon>
        <taxon>Scandentia</taxon>
        <taxon>Tupaiidae</taxon>
        <taxon>Tupaia</taxon>
    </lineage>
</organism>
<feature type="signal peptide" evidence="5">
    <location>
        <begin position="1"/>
        <end position="26"/>
    </location>
</feature>
<dbReference type="PROSITE" id="PS50041">
    <property type="entry name" value="C_TYPE_LECTIN_2"/>
    <property type="match status" value="2"/>
</dbReference>
<evidence type="ECO:0000256" key="5">
    <source>
        <dbReference type="SAM" id="SignalP"/>
    </source>
</evidence>
<dbReference type="SMART" id="SM00034">
    <property type="entry name" value="CLECT"/>
    <property type="match status" value="2"/>
</dbReference>
<sequence>MLSPTALPSVSWMLLSCLVLLSQVQGEDSHNKPSSPRISCPKGSVAYASHCYALFMTPKSWFDADMACQKRPSGHLVSVLNGAEGSFLSSLVKNIVNSYSYIWIGFHDPTLGYEPNGGGWEWSSGDVLNYLAWERDPTTVSNPGHCATLSRSAGTMLSPTALPSVSWMLLSCLVLLSQVQAHPSPSTQAEDSQKALPSPRISCPKGSAAYASHCYALFTTPKSWFDADMACQKRPSGHLVSVLNGAEGSFVSSLVKNLVNSYSYIWIGFHDPTQGYEPNGGGWEWSSGDLLNYLAWERDPTTVSNPGYCATLSRSAGFLRWKDYNCDSKLPYVCKFKS</sequence>
<evidence type="ECO:0000313" key="7">
    <source>
        <dbReference type="EMBL" id="ELV10453.1"/>
    </source>
</evidence>
<reference evidence="8" key="2">
    <citation type="journal article" date="2013" name="Nat. Commun.">
        <title>Genome of the Chinese tree shrew.</title>
        <authorList>
            <person name="Fan Y."/>
            <person name="Huang Z.Y."/>
            <person name="Cao C.C."/>
            <person name="Chen C.S."/>
            <person name="Chen Y.X."/>
            <person name="Fan D.D."/>
            <person name="He J."/>
            <person name="Hou H.L."/>
            <person name="Hu L."/>
            <person name="Hu X.T."/>
            <person name="Jiang X.T."/>
            <person name="Lai R."/>
            <person name="Lang Y.S."/>
            <person name="Liang B."/>
            <person name="Liao S.G."/>
            <person name="Mu D."/>
            <person name="Ma Y.Y."/>
            <person name="Niu Y.Y."/>
            <person name="Sun X.Q."/>
            <person name="Xia J.Q."/>
            <person name="Xiao J."/>
            <person name="Xiong Z.Q."/>
            <person name="Xu L."/>
            <person name="Yang L."/>
            <person name="Zhang Y."/>
            <person name="Zhao W."/>
            <person name="Zhao X.D."/>
            <person name="Zheng Y.T."/>
            <person name="Zhou J.M."/>
            <person name="Zhu Y.B."/>
            <person name="Zhang G.J."/>
            <person name="Wang J."/>
            <person name="Yao Y.G."/>
        </authorList>
    </citation>
    <scope>NUCLEOTIDE SEQUENCE [LARGE SCALE GENOMIC DNA]</scope>
</reference>
<dbReference type="PANTHER" id="PTHR22803">
    <property type="entry name" value="MANNOSE, PHOSPHOLIPASE, LECTIN RECEPTOR RELATED"/>
    <property type="match status" value="1"/>
</dbReference>
<dbReference type="Pfam" id="PF00059">
    <property type="entry name" value="Lectin_C"/>
    <property type="match status" value="2"/>
</dbReference>
<dbReference type="FunCoup" id="L8Y236">
    <property type="interactions" value="39"/>
</dbReference>
<keyword evidence="3" id="KW-0430">Lectin</keyword>
<keyword evidence="5" id="KW-0732">Signal</keyword>
<feature type="domain" description="C-type lectin" evidence="6">
    <location>
        <begin position="210"/>
        <end position="335"/>
    </location>
</feature>
<keyword evidence="4" id="KW-1015">Disulfide bond</keyword>
<proteinExistence type="predicted"/>
<dbReference type="EMBL" id="KB367638">
    <property type="protein sequence ID" value="ELV10453.1"/>
    <property type="molecule type" value="Genomic_DNA"/>
</dbReference>
<accession>L8Y236</accession>
<dbReference type="InterPro" id="IPR001304">
    <property type="entry name" value="C-type_lectin-like"/>
</dbReference>
<evidence type="ECO:0000256" key="4">
    <source>
        <dbReference type="ARBA" id="ARBA00023157"/>
    </source>
</evidence>
<evidence type="ECO:0000256" key="1">
    <source>
        <dbReference type="ARBA" id="ARBA00004613"/>
    </source>
</evidence>
<dbReference type="AlphaFoldDB" id="L8Y236"/>
<keyword evidence="8" id="KW-1185">Reference proteome</keyword>
<feature type="domain" description="C-type lectin" evidence="6">
    <location>
        <begin position="47"/>
        <end position="172"/>
    </location>
</feature>
<dbReference type="SUPFAM" id="SSF56436">
    <property type="entry name" value="C-type lectin-like"/>
    <property type="match status" value="2"/>
</dbReference>
<dbReference type="GO" id="GO:0005576">
    <property type="term" value="C:extracellular region"/>
    <property type="evidence" value="ECO:0007669"/>
    <property type="project" value="UniProtKB-SubCell"/>
</dbReference>
<dbReference type="FunFam" id="3.10.100.10:FF:000015">
    <property type="entry name" value="C-type lectin Cal"/>
    <property type="match status" value="1"/>
</dbReference>
<dbReference type="InterPro" id="IPR016186">
    <property type="entry name" value="C-type_lectin-like/link_sf"/>
</dbReference>